<dbReference type="Gene3D" id="3.40.630.70">
    <property type="entry name" value="Leucyl/phenylalanyl-tRNA-protein transferase, C-terminal domain"/>
    <property type="match status" value="1"/>
</dbReference>
<dbReference type="VEuPathDB" id="TriTrypDB:TcCL_NonESM08305"/>
<name>A0A2V2UVN6_TRYCR</name>
<dbReference type="VEuPathDB" id="TriTrypDB:C4B63_79g23"/>
<dbReference type="GO" id="GO:0008914">
    <property type="term" value="F:leucyl-tRNA--protein transferase activity"/>
    <property type="evidence" value="ECO:0007669"/>
    <property type="project" value="InterPro"/>
</dbReference>
<evidence type="ECO:0000313" key="2">
    <source>
        <dbReference type="Proteomes" id="UP000246121"/>
    </source>
</evidence>
<organism evidence="1 2">
    <name type="scientific">Trypanosoma cruzi</name>
    <dbReference type="NCBI Taxonomy" id="5693"/>
    <lineage>
        <taxon>Eukaryota</taxon>
        <taxon>Discoba</taxon>
        <taxon>Euglenozoa</taxon>
        <taxon>Kinetoplastea</taxon>
        <taxon>Metakinetoplastina</taxon>
        <taxon>Trypanosomatida</taxon>
        <taxon>Trypanosomatidae</taxon>
        <taxon>Trypanosoma</taxon>
        <taxon>Schizotrypanum</taxon>
    </lineage>
</organism>
<dbReference type="VEuPathDB" id="TriTrypDB:Tc_MARK_999"/>
<dbReference type="VEuPathDB" id="TriTrypDB:TCSYLVIO_007983"/>
<comment type="caution">
    <text evidence="1">The sequence shown here is derived from an EMBL/GenBank/DDBJ whole genome shotgun (WGS) entry which is preliminary data.</text>
</comment>
<dbReference type="InterPro" id="IPR004616">
    <property type="entry name" value="Leu/Phe-tRNA_Trfase"/>
</dbReference>
<dbReference type="VEuPathDB" id="TriTrypDB:C3747_7g307"/>
<dbReference type="InterPro" id="IPR042203">
    <property type="entry name" value="Leu/Phe-tRNA_Trfase_C"/>
</dbReference>
<dbReference type="GO" id="GO:0030163">
    <property type="term" value="P:protein catabolic process"/>
    <property type="evidence" value="ECO:0007669"/>
    <property type="project" value="InterPro"/>
</dbReference>
<dbReference type="VEuPathDB" id="TriTrypDB:BCY84_11425"/>
<sequence>MRHTRKHFKKRGRDDFPMVDMEREVRDVASSNDVRTLVQLVPEEIEFLLMRLPPVTKVEDLDTLSERLSGLGGEEELGFSPLFCPLLIDAACQRGIFPLALSAGGDRYIFAPKLHYHRCLTQLEPPVEGFPMANDEKEGKFQVGLLQVSKKYLCGRNEMSRARSFDVFINRKEDIAPALSLIVSQHGENWMCRALRACFVHMFLNQERYRTKIVVVTVRRHCYGVDSREEAKTADERVRDFAEGDHVEEGDLVAAEIGFIAGDIYTSATGAYSLSGSGTLQLAVTGEAMRSVGCKVWDLGMAMAYKSQVLGCVTFPREKWLRLVREHVADTSLAEKIEGRLREKFSEGVAVRTLFSLADK</sequence>
<dbReference type="AlphaFoldDB" id="A0A2V2UVN6"/>
<dbReference type="GO" id="GO:0005737">
    <property type="term" value="C:cytoplasm"/>
    <property type="evidence" value="ECO:0007669"/>
    <property type="project" value="TreeGrafter"/>
</dbReference>
<gene>
    <name evidence="1" type="ORF">C4B63_79g23</name>
</gene>
<dbReference type="VEuPathDB" id="TriTrypDB:TcG_06226"/>
<dbReference type="VEuPathDB" id="TriTrypDB:ECC02_009872"/>
<dbReference type="VEuPathDB" id="TriTrypDB:TCDM_05623"/>
<proteinExistence type="predicted"/>
<dbReference type="PANTHER" id="PTHR30098">
    <property type="entry name" value="LEUCYL/PHENYLALANYL-TRNA--PROTEIN TRANSFERASE"/>
    <property type="match status" value="1"/>
</dbReference>
<protein>
    <submittedName>
        <fullName evidence="1">Uncharacterized protein</fullName>
    </submittedName>
</protein>
<dbReference type="VEuPathDB" id="TriTrypDB:TcCLB.506977.40"/>
<accession>A0A2V2UVN6</accession>
<dbReference type="PANTHER" id="PTHR30098:SF2">
    <property type="entry name" value="LEUCYL_PHENYLALANYL-TRNA--PROTEIN TRANSFERASE"/>
    <property type="match status" value="1"/>
</dbReference>
<reference evidence="1 2" key="1">
    <citation type="journal article" date="2018" name="Microb. Genom.">
        <title>Expanding an expanded genome: long-read sequencing of Trypanosoma cruzi.</title>
        <authorList>
            <person name="Berna L."/>
            <person name="Rodriguez M."/>
            <person name="Chiribao M.L."/>
            <person name="Parodi-Talice A."/>
            <person name="Pita S."/>
            <person name="Rijo G."/>
            <person name="Alvarez-Valin F."/>
            <person name="Robello C."/>
        </authorList>
    </citation>
    <scope>NUCLEOTIDE SEQUENCE [LARGE SCALE GENOMIC DNA]</scope>
    <source>
        <strain evidence="1 2">Dm28c</strain>
    </source>
</reference>
<dbReference type="EMBL" id="PRFA01000079">
    <property type="protein sequence ID" value="PWU88140.1"/>
    <property type="molecule type" value="Genomic_DNA"/>
</dbReference>
<dbReference type="Proteomes" id="UP000246121">
    <property type="component" value="Unassembled WGS sequence"/>
</dbReference>
<dbReference type="VEuPathDB" id="TriTrypDB:TcBrA4_0046680"/>
<evidence type="ECO:0000313" key="1">
    <source>
        <dbReference type="EMBL" id="PWU88140.1"/>
    </source>
</evidence>